<evidence type="ECO:0000256" key="1">
    <source>
        <dbReference type="ARBA" id="ARBA00004790"/>
    </source>
</evidence>
<accession>A0A8H3H1B4</accession>
<comment type="caution">
    <text evidence="4">The sequence shown here is derived from an EMBL/GenBank/DDBJ whole genome shotgun (WGS) entry which is preliminary data.</text>
</comment>
<protein>
    <recommendedName>
        <fullName evidence="3">Glutaminase A central domain-containing protein</fullName>
    </recommendedName>
</protein>
<proteinExistence type="predicted"/>
<dbReference type="UniPathway" id="UPA00253"/>
<comment type="pathway">
    <text evidence="1">Cofactor biosynthesis; NAD(+) biosynthesis.</text>
</comment>
<dbReference type="InterPro" id="IPR032514">
    <property type="entry name" value="GtaA_central"/>
</dbReference>
<dbReference type="SUPFAM" id="SSF51690">
    <property type="entry name" value="Nicotinate/Quinolinate PRTase C-terminal domain-like"/>
    <property type="match status" value="1"/>
</dbReference>
<keyword evidence="2" id="KW-0812">Transmembrane</keyword>
<dbReference type="AlphaFoldDB" id="A0A8H3H1B4"/>
<organism evidence="4 5">
    <name type="scientific">Rhizoctonia solani</name>
    <dbReference type="NCBI Taxonomy" id="456999"/>
    <lineage>
        <taxon>Eukaryota</taxon>
        <taxon>Fungi</taxon>
        <taxon>Dikarya</taxon>
        <taxon>Basidiomycota</taxon>
        <taxon>Agaricomycotina</taxon>
        <taxon>Agaricomycetes</taxon>
        <taxon>Cantharellales</taxon>
        <taxon>Ceratobasidiaceae</taxon>
        <taxon>Rhizoctonia</taxon>
    </lineage>
</organism>
<keyword evidence="2" id="KW-1133">Transmembrane helix</keyword>
<keyword evidence="2" id="KW-0472">Membrane</keyword>
<dbReference type="PANTHER" id="PTHR31987:SF1">
    <property type="entry name" value="GLUTAMINASE A"/>
    <property type="match status" value="1"/>
</dbReference>
<dbReference type="InterPro" id="IPR052743">
    <property type="entry name" value="Glutaminase_GtaA"/>
</dbReference>
<sequence>MHFFISPNESRSNFKLKIENYSRFTRVTGDWFVGDAAGPAGNMTNVALKGLIALMSVVEIQNSLIDKSSESSKYLDAINSGWEQWIQLSDYGTRFSYQSNTKQYLLHALYADKLLGLNFVPESVYERQRVQYASGMSKPPNLRSGHLFIQRKPLERYGVPLTDANNLTTIAHQYFTIAALTTGNTRFLGNSTFAAIKNYTKALVNANLTALADTYDAETGVAIANTVACGSVGGAYAVLALEKGKVESIIPIQVPTSNSAGRITLFSLFVALVTLVSSALLT</sequence>
<dbReference type="Proteomes" id="UP000663843">
    <property type="component" value="Unassembled WGS sequence"/>
</dbReference>
<dbReference type="InterPro" id="IPR036068">
    <property type="entry name" value="Nicotinate_pribotase-like_C"/>
</dbReference>
<evidence type="ECO:0000313" key="4">
    <source>
        <dbReference type="EMBL" id="CAE6478740.1"/>
    </source>
</evidence>
<evidence type="ECO:0000259" key="3">
    <source>
        <dbReference type="Pfam" id="PF16335"/>
    </source>
</evidence>
<evidence type="ECO:0000256" key="2">
    <source>
        <dbReference type="SAM" id="Phobius"/>
    </source>
</evidence>
<name>A0A8H3H1B4_9AGAM</name>
<feature type="transmembrane region" description="Helical" evidence="2">
    <location>
        <begin position="263"/>
        <end position="281"/>
    </location>
</feature>
<dbReference type="EMBL" id="CAJMWT010003781">
    <property type="protein sequence ID" value="CAE6478740.1"/>
    <property type="molecule type" value="Genomic_DNA"/>
</dbReference>
<dbReference type="Pfam" id="PF16335">
    <property type="entry name" value="GtaA_6_Hairpin"/>
    <property type="match status" value="1"/>
</dbReference>
<dbReference type="GO" id="GO:0009435">
    <property type="term" value="P:NAD+ biosynthetic process"/>
    <property type="evidence" value="ECO:0007669"/>
    <property type="project" value="UniProtKB-UniPathway"/>
</dbReference>
<feature type="domain" description="Glutaminase A central" evidence="3">
    <location>
        <begin position="34"/>
        <end position="239"/>
    </location>
</feature>
<dbReference type="PANTHER" id="PTHR31987">
    <property type="entry name" value="GLUTAMINASE A-RELATED"/>
    <property type="match status" value="1"/>
</dbReference>
<evidence type="ECO:0000313" key="5">
    <source>
        <dbReference type="Proteomes" id="UP000663843"/>
    </source>
</evidence>
<gene>
    <name evidence="4" type="ORF">RDB_LOCUS115284</name>
</gene>
<reference evidence="4" key="1">
    <citation type="submission" date="2021-01" db="EMBL/GenBank/DDBJ databases">
        <authorList>
            <person name="Kaushik A."/>
        </authorList>
    </citation>
    <scope>NUCLEOTIDE SEQUENCE</scope>
    <source>
        <strain evidence="4">AG2-2IIIB</strain>
    </source>
</reference>